<organism evidence="1 2">
    <name type="scientific">Leifsonia soli</name>
    <dbReference type="NCBI Taxonomy" id="582665"/>
    <lineage>
        <taxon>Bacteria</taxon>
        <taxon>Bacillati</taxon>
        <taxon>Actinomycetota</taxon>
        <taxon>Actinomycetes</taxon>
        <taxon>Micrococcales</taxon>
        <taxon>Microbacteriaceae</taxon>
        <taxon>Leifsonia</taxon>
    </lineage>
</organism>
<reference evidence="1 2" key="1">
    <citation type="submission" date="2020-07" db="EMBL/GenBank/DDBJ databases">
        <title>Sequencing the genomes of 1000 actinobacteria strains.</title>
        <authorList>
            <person name="Klenk H.-P."/>
        </authorList>
    </citation>
    <scope>NUCLEOTIDE SEQUENCE [LARGE SCALE GENOMIC DNA]</scope>
    <source>
        <strain evidence="1 2">DSM 23871</strain>
    </source>
</reference>
<proteinExistence type="predicted"/>
<protein>
    <submittedName>
        <fullName evidence="1">Uncharacterized protein</fullName>
    </submittedName>
</protein>
<evidence type="ECO:0000313" key="2">
    <source>
        <dbReference type="Proteomes" id="UP000589620"/>
    </source>
</evidence>
<sequence length="88" mass="9210">MTEQDFLDGNAAAGMLSEVFAADVTTAVGCCGNCGDESVVARGRVYLDEHGLVVRCSVCGDVLAVAAERAGRLCLDLRGLAWLEFAVE</sequence>
<evidence type="ECO:0000313" key="1">
    <source>
        <dbReference type="EMBL" id="NYD72942.1"/>
    </source>
</evidence>
<dbReference type="Proteomes" id="UP000589620">
    <property type="component" value="Unassembled WGS sequence"/>
</dbReference>
<dbReference type="InterPro" id="IPR045423">
    <property type="entry name" value="DUF6510"/>
</dbReference>
<comment type="caution">
    <text evidence="1">The sequence shown here is derived from an EMBL/GenBank/DDBJ whole genome shotgun (WGS) entry which is preliminary data.</text>
</comment>
<dbReference type="Pfam" id="PF20120">
    <property type="entry name" value="DUF6510"/>
    <property type="match status" value="1"/>
</dbReference>
<accession>A0A852SW71</accession>
<gene>
    <name evidence="1" type="ORF">BJ963_000461</name>
</gene>
<name>A0A852SW71_9MICO</name>
<keyword evidence="2" id="KW-1185">Reference proteome</keyword>
<dbReference type="RefSeq" id="WP_089912426.1">
    <property type="nucleotide sequence ID" value="NZ_BAAAPX010000001.1"/>
</dbReference>
<dbReference type="EMBL" id="JACCBJ010000001">
    <property type="protein sequence ID" value="NYD72942.1"/>
    <property type="molecule type" value="Genomic_DNA"/>
</dbReference>
<dbReference type="AlphaFoldDB" id="A0A852SW71"/>